<feature type="region of interest" description="Disordered" evidence="2">
    <location>
        <begin position="411"/>
        <end position="437"/>
    </location>
</feature>
<keyword evidence="5" id="KW-1185">Reference proteome</keyword>
<dbReference type="GO" id="GO:0003684">
    <property type="term" value="F:damaged DNA binding"/>
    <property type="evidence" value="ECO:0007669"/>
    <property type="project" value="InterPro"/>
</dbReference>
<dbReference type="EMBL" id="CVRI01000021">
    <property type="protein sequence ID" value="CRK91773.1"/>
    <property type="molecule type" value="Genomic_DNA"/>
</dbReference>
<feature type="domain" description="UmuC" evidence="3">
    <location>
        <begin position="8"/>
        <end position="223"/>
    </location>
</feature>
<dbReference type="GO" id="GO:0006281">
    <property type="term" value="P:DNA repair"/>
    <property type="evidence" value="ECO:0007669"/>
    <property type="project" value="InterPro"/>
</dbReference>
<proteinExistence type="predicted"/>
<dbReference type="Gene3D" id="6.10.250.1630">
    <property type="match status" value="1"/>
</dbReference>
<name>A0A1J1HUU4_9DIPT</name>
<dbReference type="Proteomes" id="UP000183832">
    <property type="component" value="Unassembled WGS sequence"/>
</dbReference>
<dbReference type="PANTHER" id="PTHR46404:SF1">
    <property type="entry name" value="DNA POLYMERASE IOTA"/>
    <property type="match status" value="1"/>
</dbReference>
<dbReference type="OrthoDB" id="1747274at2759"/>
<dbReference type="Gene3D" id="3.30.1490.100">
    <property type="entry name" value="DNA polymerase, Y-family, little finger domain"/>
    <property type="match status" value="1"/>
</dbReference>
<keyword evidence="1" id="KW-0237">DNA synthesis</keyword>
<protein>
    <submittedName>
        <fullName evidence="4">CLUMA_CG005405, isoform A</fullName>
    </submittedName>
</protein>
<dbReference type="PROSITE" id="PS50173">
    <property type="entry name" value="UMUC"/>
    <property type="match status" value="1"/>
</dbReference>
<dbReference type="InterPro" id="IPR043502">
    <property type="entry name" value="DNA/RNA_pol_sf"/>
</dbReference>
<accession>A0A1J1HUU4</accession>
<dbReference type="GO" id="GO:0003887">
    <property type="term" value="F:DNA-directed DNA polymerase activity"/>
    <property type="evidence" value="ECO:0007669"/>
    <property type="project" value="InterPro"/>
</dbReference>
<gene>
    <name evidence="4" type="primary">similar to DNA polymerase iota</name>
    <name evidence="4" type="ORF">CLUMA_CG005405</name>
</gene>
<evidence type="ECO:0000256" key="2">
    <source>
        <dbReference type="SAM" id="MobiDB-lite"/>
    </source>
</evidence>
<dbReference type="Pfam" id="PF21999">
    <property type="entry name" value="IMS_HHH_1"/>
    <property type="match status" value="1"/>
</dbReference>
<evidence type="ECO:0000313" key="5">
    <source>
        <dbReference type="Proteomes" id="UP000183832"/>
    </source>
</evidence>
<reference evidence="4 5" key="1">
    <citation type="submission" date="2015-04" db="EMBL/GenBank/DDBJ databases">
        <authorList>
            <person name="Syromyatnikov M.Y."/>
            <person name="Popov V.N."/>
        </authorList>
    </citation>
    <scope>NUCLEOTIDE SEQUENCE [LARGE SCALE GENOMIC DNA]</scope>
</reference>
<sequence length="511" mass="58101">MNLHSSVVIHVDIDYFYAQVEEVLNPNLKDKPFGVQQGLNMVTCNYIARSFGIKKWRPVKECLEKCPDLVLVKGEDLSEYKKFSKRIAELLHEEFGSTERMGLDEHYMDITKLAEDKLALLTDEELTNIRFAGPFYPNEEAFSKCSCGCENRLMVGSQIAQNIRDKILNELKLTCSVGIAHNKLLAKLVGQMNKPNNQTVLAPIAAAEFMAELKEVRNIFGVGGKTAERIEELGIKSISDLQNCTFEKLRNYFTQETAVRLKEAALGIDNSVVRPSGKPKTVGLEHSCPPITIRSDVEKMFQDLLPQLVEHIENDARIPEGLKVTIRQYNREKKASFKETKQCVLLPSYFKHFDEKIKLSDHAHDLIMKSVMSTFDKIIGKEKFYINLVGLCFNKFRELKRGTSSIESFLKKRKSEGETSDDNDQSPPSKRQKIVNRNSIPANVDQSVWRDLPIELQQELMRSWQSSSTNDNSSDMIKSSTFASESSQGLKLKSNGNLKNVNTLYNHFNKK</sequence>
<dbReference type="GO" id="GO:0019985">
    <property type="term" value="P:translesion synthesis"/>
    <property type="evidence" value="ECO:0007669"/>
    <property type="project" value="TreeGrafter"/>
</dbReference>
<dbReference type="Gene3D" id="1.10.150.20">
    <property type="entry name" value="5' to 3' exonuclease, C-terminal subdomain"/>
    <property type="match status" value="1"/>
</dbReference>
<dbReference type="PANTHER" id="PTHR46404">
    <property type="entry name" value="DNA POLYMERASE IOTA"/>
    <property type="match status" value="1"/>
</dbReference>
<dbReference type="InterPro" id="IPR001126">
    <property type="entry name" value="UmuC"/>
</dbReference>
<dbReference type="InterPro" id="IPR036775">
    <property type="entry name" value="DNA_pol_Y-fam_lit_finger_sf"/>
</dbReference>
<dbReference type="SUPFAM" id="SSF100879">
    <property type="entry name" value="Lesion bypass DNA polymerase (Y-family), little finger domain"/>
    <property type="match status" value="1"/>
</dbReference>
<dbReference type="Gene3D" id="3.40.1170.60">
    <property type="match status" value="1"/>
</dbReference>
<evidence type="ECO:0000259" key="3">
    <source>
        <dbReference type="PROSITE" id="PS50173"/>
    </source>
</evidence>
<dbReference type="Gene3D" id="3.30.70.270">
    <property type="match status" value="1"/>
</dbReference>
<evidence type="ECO:0000313" key="4">
    <source>
        <dbReference type="EMBL" id="CRK91773.1"/>
    </source>
</evidence>
<dbReference type="InterPro" id="IPR053848">
    <property type="entry name" value="IMS_HHH_1"/>
</dbReference>
<feature type="compositionally biased region" description="Polar residues" evidence="2">
    <location>
        <begin position="425"/>
        <end position="437"/>
    </location>
</feature>
<evidence type="ECO:0000256" key="1">
    <source>
        <dbReference type="ARBA" id="ARBA00022634"/>
    </source>
</evidence>
<organism evidence="4 5">
    <name type="scientific">Clunio marinus</name>
    <dbReference type="NCBI Taxonomy" id="568069"/>
    <lineage>
        <taxon>Eukaryota</taxon>
        <taxon>Metazoa</taxon>
        <taxon>Ecdysozoa</taxon>
        <taxon>Arthropoda</taxon>
        <taxon>Hexapoda</taxon>
        <taxon>Insecta</taxon>
        <taxon>Pterygota</taxon>
        <taxon>Neoptera</taxon>
        <taxon>Endopterygota</taxon>
        <taxon>Diptera</taxon>
        <taxon>Nematocera</taxon>
        <taxon>Chironomoidea</taxon>
        <taxon>Chironomidae</taxon>
        <taxon>Clunio</taxon>
    </lineage>
</organism>
<dbReference type="AlphaFoldDB" id="A0A1J1HUU4"/>
<dbReference type="STRING" id="568069.A0A1J1HUU4"/>
<dbReference type="Pfam" id="PF00817">
    <property type="entry name" value="IMS"/>
    <property type="match status" value="1"/>
</dbReference>
<dbReference type="InterPro" id="IPR043128">
    <property type="entry name" value="Rev_trsase/Diguanyl_cyclase"/>
</dbReference>
<dbReference type="SUPFAM" id="SSF56672">
    <property type="entry name" value="DNA/RNA polymerases"/>
    <property type="match status" value="1"/>
</dbReference>
<dbReference type="PIRSF" id="PIRSF036603">
    <property type="entry name" value="DPol_eta"/>
    <property type="match status" value="1"/>
</dbReference>